<dbReference type="CDD" id="cd03191">
    <property type="entry name" value="GST_C_Zeta"/>
    <property type="match status" value="1"/>
</dbReference>
<dbReference type="PANTHER" id="PTHR42673">
    <property type="entry name" value="MALEYLACETOACETATE ISOMERASE"/>
    <property type="match status" value="1"/>
</dbReference>
<dbReference type="PROSITE" id="PS50405">
    <property type="entry name" value="GST_CTER"/>
    <property type="match status" value="1"/>
</dbReference>
<evidence type="ECO:0000313" key="4">
    <source>
        <dbReference type="EMBL" id="GGF31733.1"/>
    </source>
</evidence>
<keyword evidence="5" id="KW-1185">Reference proteome</keyword>
<dbReference type="SFLD" id="SFLDS00019">
    <property type="entry name" value="Glutathione_Transferase_(cytos"/>
    <property type="match status" value="1"/>
</dbReference>
<comment type="caution">
    <text evidence="4">The sequence shown here is derived from an EMBL/GenBank/DDBJ whole genome shotgun (WGS) entry which is preliminary data.</text>
</comment>
<dbReference type="InterPro" id="IPR010987">
    <property type="entry name" value="Glutathione-S-Trfase_C-like"/>
</dbReference>
<dbReference type="InterPro" id="IPR005955">
    <property type="entry name" value="GST_Zeta"/>
</dbReference>
<dbReference type="Gene3D" id="1.20.1050.10">
    <property type="match status" value="1"/>
</dbReference>
<dbReference type="InterPro" id="IPR004045">
    <property type="entry name" value="Glutathione_S-Trfase_N"/>
</dbReference>
<dbReference type="Gene3D" id="3.40.30.10">
    <property type="entry name" value="Glutaredoxin"/>
    <property type="match status" value="1"/>
</dbReference>
<dbReference type="InterPro" id="IPR040079">
    <property type="entry name" value="Glutathione_S-Trfase"/>
</dbReference>
<dbReference type="AlphaFoldDB" id="A0A8J2YWQ8"/>
<dbReference type="GO" id="GO:0016034">
    <property type="term" value="F:maleylacetoacetate isomerase activity"/>
    <property type="evidence" value="ECO:0007669"/>
    <property type="project" value="TreeGrafter"/>
</dbReference>
<dbReference type="RefSeq" id="WP_189049473.1">
    <property type="nucleotide sequence ID" value="NZ_BMJQ01000011.1"/>
</dbReference>
<comment type="similarity">
    <text evidence="1">Belongs to the GST superfamily. Zeta family.</text>
</comment>
<dbReference type="SFLD" id="SFLDG00358">
    <property type="entry name" value="Main_(cytGST)"/>
    <property type="match status" value="1"/>
</dbReference>
<dbReference type="NCBIfam" id="TIGR01262">
    <property type="entry name" value="maiA"/>
    <property type="match status" value="1"/>
</dbReference>
<dbReference type="CDD" id="cd03042">
    <property type="entry name" value="GST_N_Zeta"/>
    <property type="match status" value="1"/>
</dbReference>
<dbReference type="EMBL" id="BMJQ01000011">
    <property type="protein sequence ID" value="GGF31733.1"/>
    <property type="molecule type" value="Genomic_DNA"/>
</dbReference>
<protein>
    <submittedName>
        <fullName evidence="4">Maleylacetoacetate isomerase</fullName>
    </submittedName>
</protein>
<dbReference type="PROSITE" id="PS50404">
    <property type="entry name" value="GST_NTER"/>
    <property type="match status" value="1"/>
</dbReference>
<evidence type="ECO:0000259" key="2">
    <source>
        <dbReference type="PROSITE" id="PS50404"/>
    </source>
</evidence>
<dbReference type="GO" id="GO:0006559">
    <property type="term" value="P:L-phenylalanine catabolic process"/>
    <property type="evidence" value="ECO:0007669"/>
    <property type="project" value="TreeGrafter"/>
</dbReference>
<dbReference type="SUPFAM" id="SSF47616">
    <property type="entry name" value="GST C-terminal domain-like"/>
    <property type="match status" value="1"/>
</dbReference>
<dbReference type="InterPro" id="IPR036282">
    <property type="entry name" value="Glutathione-S-Trfase_C_sf"/>
</dbReference>
<dbReference type="GO" id="GO:0006749">
    <property type="term" value="P:glutathione metabolic process"/>
    <property type="evidence" value="ECO:0007669"/>
    <property type="project" value="TreeGrafter"/>
</dbReference>
<evidence type="ECO:0000259" key="3">
    <source>
        <dbReference type="PROSITE" id="PS50405"/>
    </source>
</evidence>
<dbReference type="GO" id="GO:0005737">
    <property type="term" value="C:cytoplasm"/>
    <property type="evidence" value="ECO:0007669"/>
    <property type="project" value="InterPro"/>
</dbReference>
<organism evidence="4 5">
    <name type="scientific">Aliidongia dinghuensis</name>
    <dbReference type="NCBI Taxonomy" id="1867774"/>
    <lineage>
        <taxon>Bacteria</taxon>
        <taxon>Pseudomonadati</taxon>
        <taxon>Pseudomonadota</taxon>
        <taxon>Alphaproteobacteria</taxon>
        <taxon>Rhodospirillales</taxon>
        <taxon>Dongiaceae</taxon>
        <taxon>Aliidongia</taxon>
    </lineage>
</organism>
<keyword evidence="4" id="KW-0413">Isomerase</keyword>
<dbReference type="SUPFAM" id="SSF52833">
    <property type="entry name" value="Thioredoxin-like"/>
    <property type="match status" value="1"/>
</dbReference>
<dbReference type="Pfam" id="PF13417">
    <property type="entry name" value="GST_N_3"/>
    <property type="match status" value="1"/>
</dbReference>
<sequence>MKLHGYYRSSASFRVRIALNLKGIEYETIPHHLRKGEQRAPDYLKLNPQGFVPVLEDDGELLLQSMAIIEYLDEAYPFPPLLPGHPADRARVRAIAQMVSCDIHPIDNLRVLRYLRHELGHDEATVQRWYNHWIAEGFAALETFLAGSDQTGRFCHGETPTLADVCLVPQVVNSQNFKLDLEPYPTIRRIHEACLGYAAFEDALPKNQPDAE</sequence>
<evidence type="ECO:0000313" key="5">
    <source>
        <dbReference type="Proteomes" id="UP000646365"/>
    </source>
</evidence>
<dbReference type="FunFam" id="1.20.1050.10:FF:000017">
    <property type="entry name" value="Maleylacetoacetate isomerase"/>
    <property type="match status" value="1"/>
</dbReference>
<dbReference type="InterPro" id="IPR036249">
    <property type="entry name" value="Thioredoxin-like_sf"/>
</dbReference>
<dbReference type="InterPro" id="IPR034333">
    <property type="entry name" value="GST_Zeta_N"/>
</dbReference>
<name>A0A8J2YWQ8_9PROT</name>
<dbReference type="PANTHER" id="PTHR42673:SF21">
    <property type="entry name" value="GLUTATHIONE S-TRANSFERASE YFCF"/>
    <property type="match status" value="1"/>
</dbReference>
<dbReference type="GO" id="GO:0004364">
    <property type="term" value="F:glutathione transferase activity"/>
    <property type="evidence" value="ECO:0007669"/>
    <property type="project" value="TreeGrafter"/>
</dbReference>
<evidence type="ECO:0000256" key="1">
    <source>
        <dbReference type="ARBA" id="ARBA00010007"/>
    </source>
</evidence>
<accession>A0A8J2YWQ8</accession>
<reference evidence="4" key="2">
    <citation type="submission" date="2020-09" db="EMBL/GenBank/DDBJ databases">
        <authorList>
            <person name="Sun Q."/>
            <person name="Zhou Y."/>
        </authorList>
    </citation>
    <scope>NUCLEOTIDE SEQUENCE</scope>
    <source>
        <strain evidence="4">CGMCC 1.15725</strain>
    </source>
</reference>
<gene>
    <name evidence="4" type="ORF">GCM10011611_42330</name>
</gene>
<feature type="domain" description="GST C-terminal" evidence="3">
    <location>
        <begin position="85"/>
        <end position="212"/>
    </location>
</feature>
<feature type="domain" description="GST N-terminal" evidence="2">
    <location>
        <begin position="1"/>
        <end position="80"/>
    </location>
</feature>
<dbReference type="Proteomes" id="UP000646365">
    <property type="component" value="Unassembled WGS sequence"/>
</dbReference>
<reference evidence="4" key="1">
    <citation type="journal article" date="2014" name="Int. J. Syst. Evol. Microbiol.">
        <title>Complete genome sequence of Corynebacterium casei LMG S-19264T (=DSM 44701T), isolated from a smear-ripened cheese.</title>
        <authorList>
            <consortium name="US DOE Joint Genome Institute (JGI-PGF)"/>
            <person name="Walter F."/>
            <person name="Albersmeier A."/>
            <person name="Kalinowski J."/>
            <person name="Ruckert C."/>
        </authorList>
    </citation>
    <scope>NUCLEOTIDE SEQUENCE</scope>
    <source>
        <strain evidence="4">CGMCC 1.15725</strain>
    </source>
</reference>
<proteinExistence type="inferred from homology"/>
<dbReference type="InterPro" id="IPR034330">
    <property type="entry name" value="GST_Zeta_C"/>
</dbReference>